<keyword evidence="4" id="KW-0720">Serine protease</keyword>
<dbReference type="GO" id="GO:0008236">
    <property type="term" value="F:serine-type peptidase activity"/>
    <property type="evidence" value="ECO:0007669"/>
    <property type="project" value="UniProtKB-KW"/>
</dbReference>
<evidence type="ECO:0000256" key="3">
    <source>
        <dbReference type="ARBA" id="ARBA00022801"/>
    </source>
</evidence>
<organism evidence="6 7">
    <name type="scientific">Pseudocohnilembus persalinus</name>
    <name type="common">Ciliate</name>
    <dbReference type="NCBI Taxonomy" id="266149"/>
    <lineage>
        <taxon>Eukaryota</taxon>
        <taxon>Sar</taxon>
        <taxon>Alveolata</taxon>
        <taxon>Ciliophora</taxon>
        <taxon>Intramacronucleata</taxon>
        <taxon>Oligohymenophorea</taxon>
        <taxon>Scuticociliatia</taxon>
        <taxon>Philasterida</taxon>
        <taxon>Pseudocohnilembidae</taxon>
        <taxon>Pseudocohnilembus</taxon>
    </lineage>
</organism>
<comment type="caution">
    <text evidence="6">The sequence shown here is derived from an EMBL/GenBank/DDBJ whole genome shotgun (WGS) entry which is preliminary data.</text>
</comment>
<dbReference type="EMBL" id="LDAU01000085">
    <property type="protein sequence ID" value="KRX07247.1"/>
    <property type="molecule type" value="Genomic_DNA"/>
</dbReference>
<keyword evidence="2" id="KW-0645">Protease</keyword>
<proteinExistence type="inferred from homology"/>
<dbReference type="GO" id="GO:0006508">
    <property type="term" value="P:proteolysis"/>
    <property type="evidence" value="ECO:0007669"/>
    <property type="project" value="UniProtKB-KW"/>
</dbReference>
<dbReference type="OMA" id="WFKPTIP"/>
<dbReference type="Pfam" id="PF01343">
    <property type="entry name" value="Peptidase_S49"/>
    <property type="match status" value="1"/>
</dbReference>
<dbReference type="OrthoDB" id="284461at2759"/>
<evidence type="ECO:0000313" key="6">
    <source>
        <dbReference type="EMBL" id="KRX07247.1"/>
    </source>
</evidence>
<keyword evidence="3" id="KW-0378">Hydrolase</keyword>
<dbReference type="AlphaFoldDB" id="A0A0V0QY25"/>
<protein>
    <recommendedName>
        <fullName evidence="5">Peptidase S49 domain-containing protein</fullName>
    </recommendedName>
</protein>
<dbReference type="SUPFAM" id="SSF52096">
    <property type="entry name" value="ClpP/crotonase"/>
    <property type="match status" value="1"/>
</dbReference>
<comment type="similarity">
    <text evidence="1">Belongs to the peptidase S49 family.</text>
</comment>
<dbReference type="PANTHER" id="PTHR42987">
    <property type="entry name" value="PEPTIDASE S49"/>
    <property type="match status" value="1"/>
</dbReference>
<keyword evidence="7" id="KW-1185">Reference proteome</keyword>
<gene>
    <name evidence="6" type="ORF">PPERSA_00404</name>
</gene>
<evidence type="ECO:0000256" key="1">
    <source>
        <dbReference type="ARBA" id="ARBA00008683"/>
    </source>
</evidence>
<dbReference type="InParanoid" id="A0A0V0QY25"/>
<sequence length="312" mass="35425">MVNLKKEENQSFFYLKKIKQYQYYKQIYKQIKQIMNFLNKLTKTQSIPVIYLNGVINDKLAQKVTKGLQRINPKSAKAVAVVVNSPGGAAVQSDLIASQIQRYCKQHKLPLYTFADDMAASGGYMILSIGDKVYVDQGSLVGSIGVIGSYMKVGDLLNSKNVETRNFSTQENLIENLFSPVTKKPSEQNVDKFRDLLKSTHKTFIEHVESNRGDKITLSQEQRQQQIYNADVFGGEKAVEYGLADAVGNYQNVLLKEFPQASLDFVIKKTLRERFNEKGVMFNIQLPGFNNQAQEQNLSQTMTSEFLKQFKN</sequence>
<evidence type="ECO:0000256" key="2">
    <source>
        <dbReference type="ARBA" id="ARBA00022670"/>
    </source>
</evidence>
<dbReference type="InterPro" id="IPR029045">
    <property type="entry name" value="ClpP/crotonase-like_dom_sf"/>
</dbReference>
<dbReference type="InterPro" id="IPR047272">
    <property type="entry name" value="S49_SppA_C"/>
</dbReference>
<accession>A0A0V0QY25</accession>
<name>A0A0V0QY25_PSEPJ</name>
<evidence type="ECO:0000256" key="4">
    <source>
        <dbReference type="ARBA" id="ARBA00022825"/>
    </source>
</evidence>
<feature type="domain" description="Peptidase S49" evidence="5">
    <location>
        <begin position="105"/>
        <end position="255"/>
    </location>
</feature>
<evidence type="ECO:0000259" key="5">
    <source>
        <dbReference type="Pfam" id="PF01343"/>
    </source>
</evidence>
<evidence type="ECO:0000313" key="7">
    <source>
        <dbReference type="Proteomes" id="UP000054937"/>
    </source>
</evidence>
<dbReference type="InterPro" id="IPR002142">
    <property type="entry name" value="Peptidase_S49"/>
</dbReference>
<reference evidence="6 7" key="1">
    <citation type="journal article" date="2015" name="Sci. Rep.">
        <title>Genome of the facultative scuticociliatosis pathogen Pseudocohnilembus persalinus provides insight into its virulence through horizontal gene transfer.</title>
        <authorList>
            <person name="Xiong J."/>
            <person name="Wang G."/>
            <person name="Cheng J."/>
            <person name="Tian M."/>
            <person name="Pan X."/>
            <person name="Warren A."/>
            <person name="Jiang C."/>
            <person name="Yuan D."/>
            <person name="Miao W."/>
        </authorList>
    </citation>
    <scope>NUCLEOTIDE SEQUENCE [LARGE SCALE GENOMIC DNA]</scope>
    <source>
        <strain evidence="6">36N120E</strain>
    </source>
</reference>
<dbReference type="Gene3D" id="3.90.226.10">
    <property type="entry name" value="2-enoyl-CoA Hydratase, Chain A, domain 1"/>
    <property type="match status" value="1"/>
</dbReference>
<dbReference type="PANTHER" id="PTHR42987:SF4">
    <property type="entry name" value="PROTEASE SOHB-RELATED"/>
    <property type="match status" value="1"/>
</dbReference>
<dbReference type="CDD" id="cd07023">
    <property type="entry name" value="S49_Sppa_N_C"/>
    <property type="match status" value="1"/>
</dbReference>
<dbReference type="Proteomes" id="UP000054937">
    <property type="component" value="Unassembled WGS sequence"/>
</dbReference>